<reference evidence="2 3" key="1">
    <citation type="journal article" date="2016" name="Sci. Rep.">
        <title>The genome sequence of the outbreeding globe artichoke constructed de novo incorporating a phase-aware low-pass sequencing strategy of F1 progeny.</title>
        <authorList>
            <person name="Scaglione D."/>
            <person name="Reyes-Chin-Wo S."/>
            <person name="Acquadro A."/>
            <person name="Froenicke L."/>
            <person name="Portis E."/>
            <person name="Beitel C."/>
            <person name="Tirone M."/>
            <person name="Mauro R."/>
            <person name="Lo Monaco A."/>
            <person name="Mauromicale G."/>
            <person name="Faccioli P."/>
            <person name="Cattivelli L."/>
            <person name="Rieseberg L."/>
            <person name="Michelmore R."/>
            <person name="Lanteri S."/>
        </authorList>
    </citation>
    <scope>NUCLEOTIDE SEQUENCE [LARGE SCALE GENOMIC DNA]</scope>
    <source>
        <strain evidence="2">2C</strain>
    </source>
</reference>
<dbReference type="Gramene" id="KVH93043">
    <property type="protein sequence ID" value="KVH93043"/>
    <property type="gene ID" value="Ccrd_004907"/>
</dbReference>
<evidence type="ECO:0000256" key="1">
    <source>
        <dbReference type="SAM" id="MobiDB-lite"/>
    </source>
</evidence>
<organism evidence="2 3">
    <name type="scientific">Cynara cardunculus var. scolymus</name>
    <name type="common">Globe artichoke</name>
    <name type="synonym">Cynara scolymus</name>
    <dbReference type="NCBI Taxonomy" id="59895"/>
    <lineage>
        <taxon>Eukaryota</taxon>
        <taxon>Viridiplantae</taxon>
        <taxon>Streptophyta</taxon>
        <taxon>Embryophyta</taxon>
        <taxon>Tracheophyta</taxon>
        <taxon>Spermatophyta</taxon>
        <taxon>Magnoliopsida</taxon>
        <taxon>eudicotyledons</taxon>
        <taxon>Gunneridae</taxon>
        <taxon>Pentapetalae</taxon>
        <taxon>asterids</taxon>
        <taxon>campanulids</taxon>
        <taxon>Asterales</taxon>
        <taxon>Asteraceae</taxon>
        <taxon>Carduoideae</taxon>
        <taxon>Cardueae</taxon>
        <taxon>Carduinae</taxon>
        <taxon>Cynara</taxon>
    </lineage>
</organism>
<dbReference type="EMBL" id="LEKV01004797">
    <property type="protein sequence ID" value="KVH93043.1"/>
    <property type="molecule type" value="Genomic_DNA"/>
</dbReference>
<keyword evidence="3" id="KW-1185">Reference proteome</keyword>
<name>A0A103XLR9_CYNCS</name>
<gene>
    <name evidence="2" type="ORF">Ccrd_004907</name>
</gene>
<accession>A0A103XLR9</accession>
<dbReference type="STRING" id="59895.A0A103XLR9"/>
<sequence>MTPGKLLKAGEASMTVPETASPDQPCDDYVKKEHGDFIEGGSRKRHPRLQANNKVLGNLVSQNGGSVVFAAGNTGSRSGSTYTEICSSAAQHFARIREVLVERNVTSALNAGSLTPCRERLTVAVRLDLFAVNDEKFMDMFVAPGAIDILQN</sequence>
<dbReference type="AlphaFoldDB" id="A0A103XLR9"/>
<feature type="region of interest" description="Disordered" evidence="1">
    <location>
        <begin position="1"/>
        <end position="28"/>
    </location>
</feature>
<evidence type="ECO:0000313" key="2">
    <source>
        <dbReference type="EMBL" id="KVH93043.1"/>
    </source>
</evidence>
<proteinExistence type="predicted"/>
<evidence type="ECO:0000313" key="3">
    <source>
        <dbReference type="Proteomes" id="UP000243975"/>
    </source>
</evidence>
<dbReference type="Proteomes" id="UP000243975">
    <property type="component" value="Unassembled WGS sequence"/>
</dbReference>
<comment type="caution">
    <text evidence="2">The sequence shown here is derived from an EMBL/GenBank/DDBJ whole genome shotgun (WGS) entry which is preliminary data.</text>
</comment>
<protein>
    <submittedName>
        <fullName evidence="2">Uncharacterized protein</fullName>
    </submittedName>
</protein>
<dbReference type="OMA" id="FWSIHEA"/>